<comment type="caution">
    <text evidence="2">The sequence shown here is derived from an EMBL/GenBank/DDBJ whole genome shotgun (WGS) entry which is preliminary data.</text>
</comment>
<reference evidence="2" key="1">
    <citation type="journal article" date="2014" name="Int. J. Syst. Evol. Microbiol.">
        <title>Complete genome sequence of Corynebacterium casei LMG S-19264T (=DSM 44701T), isolated from a smear-ripened cheese.</title>
        <authorList>
            <consortium name="US DOE Joint Genome Institute (JGI-PGF)"/>
            <person name="Walter F."/>
            <person name="Albersmeier A."/>
            <person name="Kalinowski J."/>
            <person name="Ruckert C."/>
        </authorList>
    </citation>
    <scope>NUCLEOTIDE SEQUENCE</scope>
    <source>
        <strain evidence="2">VKM B-1513</strain>
    </source>
</reference>
<organism evidence="2 3">
    <name type="scientific">Maricaulis virginensis</name>
    <dbReference type="NCBI Taxonomy" id="144022"/>
    <lineage>
        <taxon>Bacteria</taxon>
        <taxon>Pseudomonadati</taxon>
        <taxon>Pseudomonadota</taxon>
        <taxon>Alphaproteobacteria</taxon>
        <taxon>Maricaulales</taxon>
        <taxon>Maricaulaceae</taxon>
        <taxon>Maricaulis</taxon>
    </lineage>
</organism>
<keyword evidence="1" id="KW-0732">Signal</keyword>
<dbReference type="AlphaFoldDB" id="A0A9W6MMK5"/>
<feature type="signal peptide" evidence="1">
    <location>
        <begin position="1"/>
        <end position="19"/>
    </location>
</feature>
<name>A0A9W6MMK5_9PROT</name>
<feature type="chain" id="PRO_5040908076" description="Phosphate-selective porin OprO and OprP" evidence="1">
    <location>
        <begin position="20"/>
        <end position="388"/>
    </location>
</feature>
<sequence length="388" mass="42300">MRLLIDIALFASVAALASAADAQMPVPRWQSEDGATSIKLRGRVMLDFADVDWSSPTTGAPSDTSEFRTARMGIEARHGDFKLVAEFDFASDNTAANDVYLSYASPVGDFRAGHFKTMNSLDELTSGRFTTFMERGLATDLFHLDRRIGLSYTWHGHGVVASAGIFGGRMDDNFRFAEADDTSALAARLTWSGEHAGTRVHVGASWRQLDYARQGTRIRSYPQAHLSNRFAAADYRSDAAPGRAISSDFTGIEAALVRGPFHVQAEYARLSLDGPPGNPDFGGVYIQAGWFITGETRAYKAAKGVFGRTTPARDVNEGGYGAFEVAARYDVTDMGDASLGEMRATTLGMNWYPLDHVRVTANYVAAELDAPAFTETSDALQLRLQLDW</sequence>
<evidence type="ECO:0008006" key="4">
    <source>
        <dbReference type="Google" id="ProtNLM"/>
    </source>
</evidence>
<dbReference type="Proteomes" id="UP001143486">
    <property type="component" value="Unassembled WGS sequence"/>
</dbReference>
<dbReference type="InterPro" id="IPR010870">
    <property type="entry name" value="Porin_O/P"/>
</dbReference>
<accession>A0A9W6MMK5</accession>
<dbReference type="InterPro" id="IPR023614">
    <property type="entry name" value="Porin_dom_sf"/>
</dbReference>
<dbReference type="RefSeq" id="WP_271185990.1">
    <property type="nucleotide sequence ID" value="NZ_BSFE01000002.1"/>
</dbReference>
<evidence type="ECO:0000313" key="3">
    <source>
        <dbReference type="Proteomes" id="UP001143486"/>
    </source>
</evidence>
<protein>
    <recommendedName>
        <fullName evidence="4">Phosphate-selective porin OprO and OprP</fullName>
    </recommendedName>
</protein>
<evidence type="ECO:0000256" key="1">
    <source>
        <dbReference type="SAM" id="SignalP"/>
    </source>
</evidence>
<dbReference type="SUPFAM" id="SSF56935">
    <property type="entry name" value="Porins"/>
    <property type="match status" value="1"/>
</dbReference>
<dbReference type="EMBL" id="BSFE01000002">
    <property type="protein sequence ID" value="GLK51610.1"/>
    <property type="molecule type" value="Genomic_DNA"/>
</dbReference>
<dbReference type="Gene3D" id="2.40.160.10">
    <property type="entry name" value="Porin"/>
    <property type="match status" value="1"/>
</dbReference>
<dbReference type="Pfam" id="PF07396">
    <property type="entry name" value="Porin_O_P"/>
    <property type="match status" value="1"/>
</dbReference>
<evidence type="ECO:0000313" key="2">
    <source>
        <dbReference type="EMBL" id="GLK51610.1"/>
    </source>
</evidence>
<proteinExistence type="predicted"/>
<reference evidence="2" key="2">
    <citation type="submission" date="2023-01" db="EMBL/GenBank/DDBJ databases">
        <authorList>
            <person name="Sun Q."/>
            <person name="Evtushenko L."/>
        </authorList>
    </citation>
    <scope>NUCLEOTIDE SEQUENCE</scope>
    <source>
        <strain evidence="2">VKM B-1513</strain>
    </source>
</reference>
<gene>
    <name evidence="2" type="ORF">GCM10017621_11180</name>
</gene>
<keyword evidence="3" id="KW-1185">Reference proteome</keyword>